<dbReference type="KEGG" id="bkw:BkAM31D_22830"/>
<evidence type="ECO:0000256" key="1">
    <source>
        <dbReference type="SAM" id="Phobius"/>
    </source>
</evidence>
<reference evidence="2 3" key="1">
    <citation type="submission" date="2017-04" db="EMBL/GenBank/DDBJ databases">
        <title>Bacillus krulwichiae AM31D Genome sequencing and assembly.</title>
        <authorList>
            <person name="Krulwich T.A."/>
            <person name="Anastor L."/>
            <person name="Ehrlich R."/>
            <person name="Ehrlich G.D."/>
            <person name="Janto B."/>
        </authorList>
    </citation>
    <scope>NUCLEOTIDE SEQUENCE [LARGE SCALE GENOMIC DNA]</scope>
    <source>
        <strain evidence="2 3">AM31D</strain>
    </source>
</reference>
<protein>
    <submittedName>
        <fullName evidence="2">Uncharacterized protein</fullName>
    </submittedName>
</protein>
<keyword evidence="1" id="KW-0472">Membrane</keyword>
<keyword evidence="1" id="KW-0812">Transmembrane</keyword>
<dbReference type="STRING" id="199441.BkAM31D_22830"/>
<name>A0A1X9MGA1_9BACI</name>
<organism evidence="2 3">
    <name type="scientific">Halalkalibacter krulwichiae</name>
    <dbReference type="NCBI Taxonomy" id="199441"/>
    <lineage>
        <taxon>Bacteria</taxon>
        <taxon>Bacillati</taxon>
        <taxon>Bacillota</taxon>
        <taxon>Bacilli</taxon>
        <taxon>Bacillales</taxon>
        <taxon>Bacillaceae</taxon>
        <taxon>Halalkalibacter</taxon>
    </lineage>
</organism>
<evidence type="ECO:0000313" key="2">
    <source>
        <dbReference type="EMBL" id="ARK32468.1"/>
    </source>
</evidence>
<keyword evidence="1" id="KW-1133">Transmembrane helix</keyword>
<dbReference type="EMBL" id="CP020814">
    <property type="protein sequence ID" value="ARK32468.1"/>
    <property type="molecule type" value="Genomic_DNA"/>
</dbReference>
<dbReference type="Proteomes" id="UP000193006">
    <property type="component" value="Chromosome"/>
</dbReference>
<proteinExistence type="predicted"/>
<accession>A0A1X9MGA1</accession>
<gene>
    <name evidence="2" type="ORF">BkAM31D_22830</name>
</gene>
<feature type="transmembrane region" description="Helical" evidence="1">
    <location>
        <begin position="17"/>
        <end position="38"/>
    </location>
</feature>
<keyword evidence="3" id="KW-1185">Reference proteome</keyword>
<sequence>MFYTPEQLHKRKKIKQVAYTVVLSTVGIALAVGVSVLVGGM</sequence>
<dbReference type="AlphaFoldDB" id="A0A1X9MGA1"/>
<evidence type="ECO:0000313" key="3">
    <source>
        <dbReference type="Proteomes" id="UP000193006"/>
    </source>
</evidence>